<dbReference type="RefSeq" id="WP_069935872.1">
    <property type="nucleotide sequence ID" value="NZ_MEHJ01000001.1"/>
</dbReference>
<proteinExistence type="predicted"/>
<gene>
    <name evidence="1" type="ORF">AS594_36235</name>
</gene>
<dbReference type="Proteomes" id="UP000095759">
    <property type="component" value="Unassembled WGS sequence"/>
</dbReference>
<dbReference type="OrthoDB" id="7472701at2"/>
<keyword evidence="2" id="KW-1185">Reference proteome</keyword>
<accession>A0A1E5PHN7</accession>
<reference evidence="1 2" key="1">
    <citation type="submission" date="2016-08" db="EMBL/GenBank/DDBJ databases">
        <title>Complete genome sequence of Streptomyces agglomeratus strain 6-3-2, a novel anti-MRSA actinomycete isolated from Wuli of Tebit, China.</title>
        <authorList>
            <person name="Chen X."/>
        </authorList>
    </citation>
    <scope>NUCLEOTIDE SEQUENCE [LARGE SCALE GENOMIC DNA]</scope>
    <source>
        <strain evidence="1 2">6-3-2</strain>
    </source>
</reference>
<evidence type="ECO:0000313" key="1">
    <source>
        <dbReference type="EMBL" id="OEJ29053.1"/>
    </source>
</evidence>
<evidence type="ECO:0008006" key="3">
    <source>
        <dbReference type="Google" id="ProtNLM"/>
    </source>
</evidence>
<comment type="caution">
    <text evidence="1">The sequence shown here is derived from an EMBL/GenBank/DDBJ whole genome shotgun (WGS) entry which is preliminary data.</text>
</comment>
<evidence type="ECO:0000313" key="2">
    <source>
        <dbReference type="Proteomes" id="UP000095759"/>
    </source>
</evidence>
<name>A0A1E5PHN7_9ACTN</name>
<dbReference type="AlphaFoldDB" id="A0A1E5PHN7"/>
<organism evidence="1 2">
    <name type="scientific">Streptomyces agglomeratus</name>
    <dbReference type="NCBI Taxonomy" id="285458"/>
    <lineage>
        <taxon>Bacteria</taxon>
        <taxon>Bacillati</taxon>
        <taxon>Actinomycetota</taxon>
        <taxon>Actinomycetes</taxon>
        <taxon>Kitasatosporales</taxon>
        <taxon>Streptomycetaceae</taxon>
        <taxon>Streptomyces</taxon>
    </lineage>
</organism>
<sequence>MNSIPFDNEQDPTRRAIISAMNRLFAGTPQRSNGRLNISQLAIEANVKRWHLTHQHPDLRQFFQTKTAELASPFRLGCG</sequence>
<dbReference type="EMBL" id="MEHJ01000001">
    <property type="protein sequence ID" value="OEJ29053.1"/>
    <property type="molecule type" value="Genomic_DNA"/>
</dbReference>
<protein>
    <recommendedName>
        <fullName evidence="3">TetR family transcriptional regulator</fullName>
    </recommendedName>
</protein>